<keyword evidence="10" id="KW-1185">Reference proteome</keyword>
<evidence type="ECO:0000256" key="7">
    <source>
        <dbReference type="SAM" id="Coils"/>
    </source>
</evidence>
<evidence type="ECO:0000313" key="8">
    <source>
        <dbReference type="EMBL" id="EEB06152.1"/>
    </source>
</evidence>
<dbReference type="Proteomes" id="UP000001744">
    <property type="component" value="Unassembled WGS sequence"/>
</dbReference>
<keyword evidence="3 6" id="KW-0698">rRNA processing</keyword>
<organism evidence="8 10">
    <name type="scientific">Schizosaccharomyces japonicus (strain yFS275 / FY16936)</name>
    <name type="common">Fission yeast</name>
    <dbReference type="NCBI Taxonomy" id="402676"/>
    <lineage>
        <taxon>Eukaryota</taxon>
        <taxon>Fungi</taxon>
        <taxon>Dikarya</taxon>
        <taxon>Ascomycota</taxon>
        <taxon>Taphrinomycotina</taxon>
        <taxon>Schizosaccharomycetes</taxon>
        <taxon>Schizosaccharomycetales</taxon>
        <taxon>Schizosaccharomycetaceae</taxon>
        <taxon>Schizosaccharomyces</taxon>
    </lineage>
</organism>
<dbReference type="InterPro" id="IPR011082">
    <property type="entry name" value="Exosome-assoc_fac/DNA_repair"/>
</dbReference>
<evidence type="ECO:0000256" key="6">
    <source>
        <dbReference type="RuleBase" id="RU368003"/>
    </source>
</evidence>
<dbReference type="RefSeq" id="XP_002172445.1">
    <property type="nucleotide sequence ID" value="XM_002172409.2"/>
</dbReference>
<evidence type="ECO:0000256" key="5">
    <source>
        <dbReference type="ARBA" id="ARBA00023242"/>
    </source>
</evidence>
<dbReference type="GO" id="GO:0005634">
    <property type="term" value="C:nucleus"/>
    <property type="evidence" value="ECO:0007669"/>
    <property type="project" value="UniProtKB-SubCell"/>
</dbReference>
<dbReference type="EMBL" id="KE651168">
    <property type="protein sequence ID" value="EEB06152.1"/>
    <property type="molecule type" value="Genomic_DNA"/>
</dbReference>
<dbReference type="GO" id="GO:0003723">
    <property type="term" value="F:RNA binding"/>
    <property type="evidence" value="ECO:0007669"/>
    <property type="project" value="UniProtKB-UniRule"/>
</dbReference>
<dbReference type="PANTHER" id="PTHR15341">
    <property type="entry name" value="SUN-COR STEROID HORMONE RECEPTOR CO-REPRESSOR"/>
    <property type="match status" value="1"/>
</dbReference>
<dbReference type="PANTHER" id="PTHR15341:SF3">
    <property type="entry name" value="NUCLEAR NUCLEIC ACID-BINDING PROTEIN C1D"/>
    <property type="match status" value="1"/>
</dbReference>
<feature type="coiled-coil region" evidence="7">
    <location>
        <begin position="2"/>
        <end position="29"/>
    </location>
</feature>
<proteinExistence type="inferred from homology"/>
<sequence length="127" mass="14758">MNQDYKEILKRLEEQVGQVEEVIQPLEKVSSVFELKEGKSDLEQAKTFVSLSYALASSLFSYLKLNAVDTNDHPIMVELQRLKQYAEKIRKVEQKQNHSEQDQRPPVSMAVADRVVRQHIRFNGKNK</sequence>
<comment type="function">
    <text evidence="6">Required for exosome-dependent processing of pre-rRNA and small nucleolar RNA (snRNA) precursors. Involved in processing of 35S pre-rRNA at the A0, A1 and A2 sites.</text>
</comment>
<dbReference type="VEuPathDB" id="FungiDB:SJAG_01191"/>
<dbReference type="GeneID" id="7048341"/>
<evidence type="ECO:0000256" key="2">
    <source>
        <dbReference type="ARBA" id="ARBA00009154"/>
    </source>
</evidence>
<evidence type="ECO:0000256" key="1">
    <source>
        <dbReference type="ARBA" id="ARBA00004123"/>
    </source>
</evidence>
<dbReference type="JaponicusDB" id="SJAG_01191">
    <property type="gene designation" value="cti1"/>
</dbReference>
<comment type="subcellular location">
    <subcellularLocation>
        <location evidence="1 6">Nucleus</location>
    </subcellularLocation>
</comment>
<name>B6K002_SCHJY</name>
<dbReference type="OMA" id="RIIKHHT"/>
<dbReference type="GO" id="GO:0006364">
    <property type="term" value="P:rRNA processing"/>
    <property type="evidence" value="ECO:0007669"/>
    <property type="project" value="UniProtKB-KW"/>
</dbReference>
<dbReference type="OrthoDB" id="5947505at2759"/>
<comment type="similarity">
    <text evidence="2 6">Belongs to the C1D family.</text>
</comment>
<evidence type="ECO:0000313" key="10">
    <source>
        <dbReference type="Proteomes" id="UP000001744"/>
    </source>
</evidence>
<evidence type="ECO:0000256" key="4">
    <source>
        <dbReference type="ARBA" id="ARBA00022884"/>
    </source>
</evidence>
<dbReference type="eggNOG" id="KOG4835">
    <property type="taxonomic scope" value="Eukaryota"/>
</dbReference>
<feature type="coiled-coil region" evidence="7">
    <location>
        <begin position="75"/>
        <end position="102"/>
    </location>
</feature>
<keyword evidence="5 6" id="KW-0539">Nucleus</keyword>
<dbReference type="InterPro" id="IPR007146">
    <property type="entry name" value="Sas10/Utp3/C1D"/>
</dbReference>
<protein>
    <recommendedName>
        <fullName evidence="6">Exosome complex protein</fullName>
    </recommendedName>
</protein>
<evidence type="ECO:0000313" key="9">
    <source>
        <dbReference type="JaponicusDB" id="SJAG_01191"/>
    </source>
</evidence>
<dbReference type="HOGENOM" id="CLU_064339_3_0_1"/>
<dbReference type="STRING" id="402676.B6K002"/>
<accession>B6K002</accession>
<dbReference type="Pfam" id="PF04000">
    <property type="entry name" value="Sas10_Utp3"/>
    <property type="match status" value="1"/>
</dbReference>
<evidence type="ECO:0000256" key="3">
    <source>
        <dbReference type="ARBA" id="ARBA00022552"/>
    </source>
</evidence>
<keyword evidence="4 6" id="KW-0694">RNA-binding</keyword>
<keyword evidence="7" id="KW-0175">Coiled coil</keyword>
<reference evidence="8 10" key="1">
    <citation type="journal article" date="2011" name="Science">
        <title>Comparative functional genomics of the fission yeasts.</title>
        <authorList>
            <person name="Rhind N."/>
            <person name="Chen Z."/>
            <person name="Yassour M."/>
            <person name="Thompson D.A."/>
            <person name="Haas B.J."/>
            <person name="Habib N."/>
            <person name="Wapinski I."/>
            <person name="Roy S."/>
            <person name="Lin M.F."/>
            <person name="Heiman D.I."/>
            <person name="Young S.K."/>
            <person name="Furuya K."/>
            <person name="Guo Y."/>
            <person name="Pidoux A."/>
            <person name="Chen H.M."/>
            <person name="Robbertse B."/>
            <person name="Goldberg J.M."/>
            <person name="Aoki K."/>
            <person name="Bayne E.H."/>
            <person name="Berlin A.M."/>
            <person name="Desjardins C.A."/>
            <person name="Dobbs E."/>
            <person name="Dukaj L."/>
            <person name="Fan L."/>
            <person name="FitzGerald M.G."/>
            <person name="French C."/>
            <person name="Gujja S."/>
            <person name="Hansen K."/>
            <person name="Keifenheim D."/>
            <person name="Levin J.Z."/>
            <person name="Mosher R.A."/>
            <person name="Mueller C.A."/>
            <person name="Pfiffner J."/>
            <person name="Priest M."/>
            <person name="Russ C."/>
            <person name="Smialowska A."/>
            <person name="Swoboda P."/>
            <person name="Sykes S.M."/>
            <person name="Vaughn M."/>
            <person name="Vengrova S."/>
            <person name="Yoder R."/>
            <person name="Zeng Q."/>
            <person name="Allshire R."/>
            <person name="Baulcombe D."/>
            <person name="Birren B.W."/>
            <person name="Brown W."/>
            <person name="Ekwall K."/>
            <person name="Kellis M."/>
            <person name="Leatherwood J."/>
            <person name="Levin H."/>
            <person name="Margalit H."/>
            <person name="Martienssen R."/>
            <person name="Nieduszynski C.A."/>
            <person name="Spatafora J.W."/>
            <person name="Friedman N."/>
            <person name="Dalgaard J.Z."/>
            <person name="Baumann P."/>
            <person name="Niki H."/>
            <person name="Regev A."/>
            <person name="Nusbaum C."/>
        </authorList>
    </citation>
    <scope>NUCLEOTIDE SEQUENCE [LARGE SCALE GENOMIC DNA]</scope>
    <source>
        <strain evidence="10">yFS275 / FY16936</strain>
    </source>
</reference>
<gene>
    <name evidence="9" type="primary">cti1</name>
    <name evidence="8" type="ORF">SJAG_01191</name>
</gene>
<dbReference type="AlphaFoldDB" id="B6K002"/>